<protein>
    <submittedName>
        <fullName evidence="1">Uncharacterized protein</fullName>
    </submittedName>
</protein>
<keyword evidence="2" id="KW-1185">Reference proteome</keyword>
<dbReference type="InterPro" id="IPR011042">
    <property type="entry name" value="6-blade_b-propeller_TolB-like"/>
</dbReference>
<evidence type="ECO:0000313" key="2">
    <source>
        <dbReference type="Proteomes" id="UP000663828"/>
    </source>
</evidence>
<reference evidence="1" key="1">
    <citation type="submission" date="2021-02" db="EMBL/GenBank/DDBJ databases">
        <authorList>
            <person name="Nowell W R."/>
        </authorList>
    </citation>
    <scope>NUCLEOTIDE SEQUENCE</scope>
</reference>
<dbReference type="Proteomes" id="UP000663828">
    <property type="component" value="Unassembled WGS sequence"/>
</dbReference>
<gene>
    <name evidence="1" type="ORF">XAT740_LOCUS30660</name>
</gene>
<accession>A0A815G6Y3</accession>
<comment type="caution">
    <text evidence="1">The sequence shown here is derived from an EMBL/GenBank/DDBJ whole genome shotgun (WGS) entry which is preliminary data.</text>
</comment>
<dbReference type="EMBL" id="CAJNOR010002748">
    <property type="protein sequence ID" value="CAF1335388.1"/>
    <property type="molecule type" value="Genomic_DNA"/>
</dbReference>
<sequence>MKTKLSPQSSCGQDYAIAAGSADGIPDSSLSYLRYRIAVVALDSVINENTFYCSVFWEHRVLDISLPSNNRSAIRITGTGVPGSGSYQADHRRGIFVDINFNLYVADRVINRIQSFRHEQFNEITMAGNNIPTGLRLNLPMDVILDGNEFLYIADTDNHRVIHTSN</sequence>
<proteinExistence type="predicted"/>
<dbReference type="Gene3D" id="2.120.10.30">
    <property type="entry name" value="TolB, C-terminal domain"/>
    <property type="match status" value="1"/>
</dbReference>
<evidence type="ECO:0000313" key="1">
    <source>
        <dbReference type="EMBL" id="CAF1335388.1"/>
    </source>
</evidence>
<organism evidence="1 2">
    <name type="scientific">Adineta ricciae</name>
    <name type="common">Rotifer</name>
    <dbReference type="NCBI Taxonomy" id="249248"/>
    <lineage>
        <taxon>Eukaryota</taxon>
        <taxon>Metazoa</taxon>
        <taxon>Spiralia</taxon>
        <taxon>Gnathifera</taxon>
        <taxon>Rotifera</taxon>
        <taxon>Eurotatoria</taxon>
        <taxon>Bdelloidea</taxon>
        <taxon>Adinetida</taxon>
        <taxon>Adinetidae</taxon>
        <taxon>Adineta</taxon>
    </lineage>
</organism>
<name>A0A815G6Y3_ADIRI</name>
<dbReference type="AlphaFoldDB" id="A0A815G6Y3"/>
<dbReference type="SUPFAM" id="SSF101898">
    <property type="entry name" value="NHL repeat"/>
    <property type="match status" value="1"/>
</dbReference>